<dbReference type="VEuPathDB" id="FungiDB:PV06_11690"/>
<dbReference type="AlphaFoldDB" id="A0A0D2D1F9"/>
<gene>
    <name evidence="2" type="ORF">PV06_11430</name>
    <name evidence="1" type="ORF">PV06_11690</name>
</gene>
<dbReference type="HOGENOM" id="CLU_2003938_0_0_1"/>
<protein>
    <submittedName>
        <fullName evidence="1">Uncharacterized protein</fullName>
    </submittedName>
</protein>
<evidence type="ECO:0000313" key="3">
    <source>
        <dbReference type="Proteomes" id="UP000053342"/>
    </source>
</evidence>
<sequence>MTSIYLAFKNIFKGKDAHVRTNKKIRKLIQVHQTKAEVRDLIAEYNVDNECNAVKSLLEQCIFESTLKAKIKFPEVFDISPAQSADRAASEAEAARAEVHVIRDIYFRPQDLNAVSADRPPERR</sequence>
<dbReference type="EMBL" id="KN847382">
    <property type="protein sequence ID" value="KIW36015.1"/>
    <property type="molecule type" value="Genomic_DNA"/>
</dbReference>
<dbReference type="GeneID" id="27363504"/>
<dbReference type="STRING" id="215243.A0A0D2D1F9"/>
<name>A0A0D2D1F9_9EURO</name>
<dbReference type="RefSeq" id="XP_016256231.1">
    <property type="nucleotide sequence ID" value="XM_016413401.1"/>
</dbReference>
<dbReference type="RefSeq" id="XP_016256497.1">
    <property type="nucleotide sequence ID" value="XM_016413100.1"/>
</dbReference>
<keyword evidence="3" id="KW-1185">Reference proteome</keyword>
<organism evidence="1 3">
    <name type="scientific">Exophiala oligosperma</name>
    <dbReference type="NCBI Taxonomy" id="215243"/>
    <lineage>
        <taxon>Eukaryota</taxon>
        <taxon>Fungi</taxon>
        <taxon>Dikarya</taxon>
        <taxon>Ascomycota</taxon>
        <taxon>Pezizomycotina</taxon>
        <taxon>Eurotiomycetes</taxon>
        <taxon>Chaetothyriomycetidae</taxon>
        <taxon>Chaetothyriales</taxon>
        <taxon>Herpotrichiellaceae</taxon>
        <taxon>Exophiala</taxon>
    </lineage>
</organism>
<proteinExistence type="predicted"/>
<reference evidence="1 3" key="1">
    <citation type="submission" date="2015-01" db="EMBL/GenBank/DDBJ databases">
        <title>The Genome Sequence of Exophiala oligosperma CBS72588.</title>
        <authorList>
            <consortium name="The Broad Institute Genomics Platform"/>
            <person name="Cuomo C."/>
            <person name="de Hoog S."/>
            <person name="Gorbushina A."/>
            <person name="Stielow B."/>
            <person name="Teixiera M."/>
            <person name="Abouelleil A."/>
            <person name="Chapman S.B."/>
            <person name="Priest M."/>
            <person name="Young S.K."/>
            <person name="Wortman J."/>
            <person name="Nusbaum C."/>
            <person name="Birren B."/>
        </authorList>
    </citation>
    <scope>NUCLEOTIDE SEQUENCE [LARGE SCALE GENOMIC DNA]</scope>
    <source>
        <strain evidence="1 3">CBS 72588</strain>
    </source>
</reference>
<dbReference type="VEuPathDB" id="FungiDB:PV06_11430"/>
<dbReference type="EMBL" id="KN847363">
    <property type="protein sequence ID" value="KIW36281.1"/>
    <property type="molecule type" value="Genomic_DNA"/>
</dbReference>
<accession>A0A0D2D1F9</accession>
<dbReference type="GeneID" id="27363764"/>
<evidence type="ECO:0000313" key="2">
    <source>
        <dbReference type="EMBL" id="KIW36281.1"/>
    </source>
</evidence>
<evidence type="ECO:0000313" key="1">
    <source>
        <dbReference type="EMBL" id="KIW36015.1"/>
    </source>
</evidence>
<dbReference type="Proteomes" id="UP000053342">
    <property type="component" value="Unassembled WGS sequence"/>
</dbReference>
<dbReference type="OrthoDB" id="5324651at2759"/>